<proteinExistence type="predicted"/>
<evidence type="ECO:0000256" key="1">
    <source>
        <dbReference type="SAM" id="MobiDB-lite"/>
    </source>
</evidence>
<feature type="region of interest" description="Disordered" evidence="1">
    <location>
        <begin position="42"/>
        <end position="98"/>
    </location>
</feature>
<reference evidence="2" key="2">
    <citation type="submission" date="2017-11" db="EMBL/GenBank/DDBJ databases">
        <title>Coralsnake Venomics: Analyses of Venom Gland Transcriptomes and Proteomes of Six Brazilian Taxa.</title>
        <authorList>
            <person name="Aird S.D."/>
            <person name="Jorge da Silva N."/>
            <person name="Qiu L."/>
            <person name="Villar-Briones A."/>
            <person name="Aparecida-Saddi V."/>
            <person name="Campos-Telles M.P."/>
            <person name="Grau M."/>
            <person name="Mikheyev A.S."/>
        </authorList>
    </citation>
    <scope>NUCLEOTIDE SEQUENCE</scope>
    <source>
        <tissue evidence="2">Venom_gland</tissue>
    </source>
</reference>
<name>A0A2D4KZU1_9SAUR</name>
<organism evidence="2">
    <name type="scientific">Micrurus paraensis</name>
    <dbReference type="NCBI Taxonomy" id="1970185"/>
    <lineage>
        <taxon>Eukaryota</taxon>
        <taxon>Metazoa</taxon>
        <taxon>Chordata</taxon>
        <taxon>Craniata</taxon>
        <taxon>Vertebrata</taxon>
        <taxon>Euteleostomi</taxon>
        <taxon>Lepidosauria</taxon>
        <taxon>Squamata</taxon>
        <taxon>Bifurcata</taxon>
        <taxon>Unidentata</taxon>
        <taxon>Episquamata</taxon>
        <taxon>Toxicofera</taxon>
        <taxon>Serpentes</taxon>
        <taxon>Colubroidea</taxon>
        <taxon>Elapidae</taxon>
        <taxon>Elapinae</taxon>
        <taxon>Micrurus</taxon>
    </lineage>
</organism>
<reference evidence="2" key="1">
    <citation type="submission" date="2017-07" db="EMBL/GenBank/DDBJ databases">
        <authorList>
            <person name="Mikheyev A."/>
            <person name="Grau M."/>
        </authorList>
    </citation>
    <scope>NUCLEOTIDE SEQUENCE</scope>
    <source>
        <tissue evidence="2">Venom_gland</tissue>
    </source>
</reference>
<protein>
    <submittedName>
        <fullName evidence="2">Uncharacterized protein</fullName>
    </submittedName>
</protein>
<dbReference type="EMBL" id="IACL01100745">
    <property type="protein sequence ID" value="LAB14180.1"/>
    <property type="molecule type" value="Transcribed_RNA"/>
</dbReference>
<evidence type="ECO:0000313" key="2">
    <source>
        <dbReference type="EMBL" id="LAB14180.1"/>
    </source>
</evidence>
<accession>A0A2D4KZU1</accession>
<feature type="compositionally biased region" description="Gly residues" evidence="1">
    <location>
        <begin position="59"/>
        <end position="78"/>
    </location>
</feature>
<dbReference type="AlphaFoldDB" id="A0A2D4KZU1"/>
<sequence length="124" mass="12755">MWRGRSNQCKMLLCLADETWNSFPMEEADVGAGTKTTVDLSGISSGAMESRGSSAAGPKGVGGQGWHNGSVAGPGTGRGRGEKKEVAHSLSRPLHPTVRRKLKAAVLSAPDKRLTPAAAAAATS</sequence>